<dbReference type="InterPro" id="IPR052895">
    <property type="entry name" value="HetReg/Transcr_Mod"/>
</dbReference>
<comment type="caution">
    <text evidence="2">The sequence shown here is derived from an EMBL/GenBank/DDBJ whole genome shotgun (WGS) entry which is preliminary data.</text>
</comment>
<keyword evidence="3" id="KW-1185">Reference proteome</keyword>
<protein>
    <recommendedName>
        <fullName evidence="1">Heterokaryon incompatibility domain-containing protein</fullName>
    </recommendedName>
</protein>
<evidence type="ECO:0000313" key="3">
    <source>
        <dbReference type="Proteomes" id="UP001172681"/>
    </source>
</evidence>
<evidence type="ECO:0000313" key="2">
    <source>
        <dbReference type="EMBL" id="KAJ9641587.1"/>
    </source>
</evidence>
<dbReference type="PANTHER" id="PTHR24148">
    <property type="entry name" value="ANKYRIN REPEAT DOMAIN-CONTAINING PROTEIN 39 HOMOLOG-RELATED"/>
    <property type="match status" value="1"/>
</dbReference>
<accession>A0AA38YAU5</accession>
<sequence>MAGKATSRGREEQANPYTYLCLPDDQSIRVLTLQRGGPEDPLIGELDFAHLESAGVYQALSYVWGDPNARHSIFLGTAELEITTSLYEALKRIRDPKKSRRVWADQICINQKDRAERSQQVKFMNMIYKNADHVLVWLGLDEENLAAKAFDLIHRLDEALNKHQEKHSKPSVEYVKGLENQIEKEGRALDCLTDLPWFKRGWIVQEIGTKAPATMFWGGSEIDWETLHGVCERLTDFHHLRSKLNIRTSDIKYVFQRFIEPDQKSYHANRFNFIYELHRARGLQLTDALDRVFAWLGHYSVRGKNQQLAMLEAKYDKSVAEVYTDVAKRSLLGENDEATGSALIALAAVQHKSLPSAKTRDDESDVHETARTADNDDKLPTWVPDWRRSNQSFILSEPIVPHRAHGTSSPEIDIMRDKPILKIGGVIFDRVKWCSRLLRAKEFHPRPVREEPVREEAELAIDYLWREGCDQGGQFDLSVRYPNGQEALFALMQTLSNGCVQIAGREGKAYRDIPCSRWLEQHAAYLAKVFDLSSCSSCPKLHRLAEEAAKGDEHHEGEQWSRAANGASKNRKFARTDSGYYVLGPEVMEETDIICVLFGGKMPFCLRPWNSHYLLVGECYVHGLMDGEAMEMLRQGLIPQETFEIV</sequence>
<dbReference type="Pfam" id="PF06985">
    <property type="entry name" value="HET"/>
    <property type="match status" value="1"/>
</dbReference>
<dbReference type="Proteomes" id="UP001172681">
    <property type="component" value="Unassembled WGS sequence"/>
</dbReference>
<reference evidence="2" key="1">
    <citation type="submission" date="2022-10" db="EMBL/GenBank/DDBJ databases">
        <title>Culturing micro-colonial fungi from biological soil crusts in the Mojave desert and describing Neophaeococcomyces mojavensis, and introducing the new genera and species Taxawa tesnikishii.</title>
        <authorList>
            <person name="Kurbessoian T."/>
            <person name="Stajich J.E."/>
        </authorList>
    </citation>
    <scope>NUCLEOTIDE SEQUENCE</scope>
    <source>
        <strain evidence="2">TK_35</strain>
    </source>
</reference>
<proteinExistence type="predicted"/>
<evidence type="ECO:0000259" key="1">
    <source>
        <dbReference type="Pfam" id="PF06985"/>
    </source>
</evidence>
<organism evidence="2 3">
    <name type="scientific">Knufia peltigerae</name>
    <dbReference type="NCBI Taxonomy" id="1002370"/>
    <lineage>
        <taxon>Eukaryota</taxon>
        <taxon>Fungi</taxon>
        <taxon>Dikarya</taxon>
        <taxon>Ascomycota</taxon>
        <taxon>Pezizomycotina</taxon>
        <taxon>Eurotiomycetes</taxon>
        <taxon>Chaetothyriomycetidae</taxon>
        <taxon>Chaetothyriales</taxon>
        <taxon>Trichomeriaceae</taxon>
        <taxon>Knufia</taxon>
    </lineage>
</organism>
<dbReference type="Pfam" id="PF26639">
    <property type="entry name" value="Het-6_barrel"/>
    <property type="match status" value="1"/>
</dbReference>
<dbReference type="InterPro" id="IPR010730">
    <property type="entry name" value="HET"/>
</dbReference>
<gene>
    <name evidence="2" type="ORF">H2204_002649</name>
</gene>
<dbReference type="AlphaFoldDB" id="A0AA38YAU5"/>
<name>A0AA38YAU5_9EURO</name>
<dbReference type="PANTHER" id="PTHR24148:SF64">
    <property type="entry name" value="HETEROKARYON INCOMPATIBILITY DOMAIN-CONTAINING PROTEIN"/>
    <property type="match status" value="1"/>
</dbReference>
<dbReference type="EMBL" id="JAPDRN010000011">
    <property type="protein sequence ID" value="KAJ9641587.1"/>
    <property type="molecule type" value="Genomic_DNA"/>
</dbReference>
<feature type="domain" description="Heterokaryon incompatibility" evidence="1">
    <location>
        <begin position="57"/>
        <end position="206"/>
    </location>
</feature>